<protein>
    <recommendedName>
        <fullName evidence="3">WYL domain-containing protein</fullName>
    </recommendedName>
</protein>
<sequence>MAGLSSLRFLRELVAKRVLRRWAKAARDAKDTDLPVLRRQRSVARDLRFHLNELIHVADSRLALPVIGSTSFRKPQGADWAWRPQLWRGPLPVSGMSTVQSKSRLGDEVTLFHDCAFSELTLRQLRNTREADLAPFGLRMDVFKFDGSFLSVVIDLPPEAVHGLKRRHLLRMDTIVEMEKPLEIFARLNIRHGPNTEQIVRELPLHEEDIMVEFDLAYTKMNEKRVERAWLDLIFEGPEMNQVILRDLTFSRRPRAEL</sequence>
<dbReference type="Proteomes" id="UP001195941">
    <property type="component" value="Unassembled WGS sequence"/>
</dbReference>
<accession>A0ABS5HUZ9</accession>
<evidence type="ECO:0000313" key="1">
    <source>
        <dbReference type="EMBL" id="MBR9652398.1"/>
    </source>
</evidence>
<reference evidence="1 2" key="1">
    <citation type="journal article" date="2021" name="Arch. Microbiol.">
        <title>Thalassobius aquimarinus sp. nov., isolated from the Sea of Japan seashore.</title>
        <authorList>
            <person name="Kurilenko V.V."/>
            <person name="Romanenko L.A."/>
            <person name="Chernysheva N.Y."/>
            <person name="Velansky P.V."/>
            <person name="Tekutyeva L.A."/>
            <person name="Isaeva M.P."/>
            <person name="Mikhailov V.V."/>
        </authorList>
    </citation>
    <scope>NUCLEOTIDE SEQUENCE [LARGE SCALE GENOMIC DNA]</scope>
    <source>
        <strain evidence="1 2">KMM 8518</strain>
    </source>
</reference>
<organism evidence="1 2">
    <name type="scientific">Thalassovita aquimarina</name>
    <dbReference type="NCBI Taxonomy" id="2785917"/>
    <lineage>
        <taxon>Bacteria</taxon>
        <taxon>Pseudomonadati</taxon>
        <taxon>Pseudomonadota</taxon>
        <taxon>Alphaproteobacteria</taxon>
        <taxon>Rhodobacterales</taxon>
        <taxon>Roseobacteraceae</taxon>
        <taxon>Thalassovita</taxon>
    </lineage>
</organism>
<name>A0ABS5HUZ9_9RHOB</name>
<evidence type="ECO:0000313" key="2">
    <source>
        <dbReference type="Proteomes" id="UP001195941"/>
    </source>
</evidence>
<dbReference type="EMBL" id="JADMKU010000014">
    <property type="protein sequence ID" value="MBR9652398.1"/>
    <property type="molecule type" value="Genomic_DNA"/>
</dbReference>
<proteinExistence type="predicted"/>
<keyword evidence="2" id="KW-1185">Reference proteome</keyword>
<dbReference type="InterPro" id="IPR045514">
    <property type="entry name" value="DUF6478"/>
</dbReference>
<evidence type="ECO:0008006" key="3">
    <source>
        <dbReference type="Google" id="ProtNLM"/>
    </source>
</evidence>
<comment type="caution">
    <text evidence="1">The sequence shown here is derived from an EMBL/GenBank/DDBJ whole genome shotgun (WGS) entry which is preliminary data.</text>
</comment>
<dbReference type="Pfam" id="PF20086">
    <property type="entry name" value="DUF6478"/>
    <property type="match status" value="1"/>
</dbReference>
<gene>
    <name evidence="1" type="ORF">IT775_14865</name>
</gene>